<proteinExistence type="predicted"/>
<evidence type="ECO:0000313" key="5">
    <source>
        <dbReference type="Proteomes" id="UP001445335"/>
    </source>
</evidence>
<evidence type="ECO:0000256" key="2">
    <source>
        <dbReference type="SAM" id="MobiDB-lite"/>
    </source>
</evidence>
<dbReference type="AlphaFoldDB" id="A0AAW1RU91"/>
<dbReference type="SUPFAM" id="SSF54197">
    <property type="entry name" value="HIT-like"/>
    <property type="match status" value="1"/>
</dbReference>
<dbReference type="PROSITE" id="PS51084">
    <property type="entry name" value="HIT_2"/>
    <property type="match status" value="1"/>
</dbReference>
<dbReference type="InterPro" id="IPR011146">
    <property type="entry name" value="HIT-like"/>
</dbReference>
<dbReference type="InterPro" id="IPR036265">
    <property type="entry name" value="HIT-like_sf"/>
</dbReference>
<organism evidence="4 5">
    <name type="scientific">Elliptochloris bilobata</name>
    <dbReference type="NCBI Taxonomy" id="381761"/>
    <lineage>
        <taxon>Eukaryota</taxon>
        <taxon>Viridiplantae</taxon>
        <taxon>Chlorophyta</taxon>
        <taxon>core chlorophytes</taxon>
        <taxon>Trebouxiophyceae</taxon>
        <taxon>Trebouxiophyceae incertae sedis</taxon>
        <taxon>Elliptochloris clade</taxon>
        <taxon>Elliptochloris</taxon>
    </lineage>
</organism>
<gene>
    <name evidence="4" type="ORF">WJX81_008115</name>
</gene>
<dbReference type="GO" id="GO:0047627">
    <property type="term" value="F:adenylylsulfatase activity"/>
    <property type="evidence" value="ECO:0007669"/>
    <property type="project" value="UniProtKB-ARBA"/>
</dbReference>
<name>A0AAW1RU91_9CHLO</name>
<feature type="region of interest" description="Disordered" evidence="2">
    <location>
        <begin position="176"/>
        <end position="206"/>
    </location>
</feature>
<accession>A0AAW1RU91</accession>
<dbReference type="Pfam" id="PF01230">
    <property type="entry name" value="HIT"/>
    <property type="match status" value="1"/>
</dbReference>
<sequence length="206" mass="22263">MSCFRTLLKNSRSKSKEAPAAPEAAANSAAHPGFRLWSSLAQGKHDVLSYPLCKVLLFDDSNYPAWLVLVPQVPNVTEVIDLSEEDQAQLWREVAAACRALRAIFRPTKLNIGAIGNYVSQLHLHVTARDVGDPSWPGPCYGAVPAAPHAPFARQALIQRLRKALLEHAPRPCISQAISAPSPEGRANSLPPPPSAQRRAGSSGRQ</sequence>
<feature type="domain" description="HIT" evidence="3">
    <location>
        <begin position="67"/>
        <end position="136"/>
    </location>
</feature>
<keyword evidence="5" id="KW-1185">Reference proteome</keyword>
<reference evidence="4 5" key="1">
    <citation type="journal article" date="2024" name="Nat. Commun.">
        <title>Phylogenomics reveals the evolutionary origins of lichenization in chlorophyte algae.</title>
        <authorList>
            <person name="Puginier C."/>
            <person name="Libourel C."/>
            <person name="Otte J."/>
            <person name="Skaloud P."/>
            <person name="Haon M."/>
            <person name="Grisel S."/>
            <person name="Petersen M."/>
            <person name="Berrin J.G."/>
            <person name="Delaux P.M."/>
            <person name="Dal Grande F."/>
            <person name="Keller J."/>
        </authorList>
    </citation>
    <scope>NUCLEOTIDE SEQUENCE [LARGE SCALE GENOMIC DNA]</scope>
    <source>
        <strain evidence="4 5">SAG 245.80</strain>
    </source>
</reference>
<comment type="caution">
    <text evidence="4">The sequence shown here is derived from an EMBL/GenBank/DDBJ whole genome shotgun (WGS) entry which is preliminary data.</text>
</comment>
<evidence type="ECO:0000256" key="1">
    <source>
        <dbReference type="PROSITE-ProRule" id="PRU00464"/>
    </source>
</evidence>
<evidence type="ECO:0000259" key="3">
    <source>
        <dbReference type="PROSITE" id="PS51084"/>
    </source>
</evidence>
<dbReference type="EMBL" id="JALJOU010000024">
    <property type="protein sequence ID" value="KAK9837028.1"/>
    <property type="molecule type" value="Genomic_DNA"/>
</dbReference>
<protein>
    <recommendedName>
        <fullName evidence="3">HIT domain-containing protein</fullName>
    </recommendedName>
</protein>
<comment type="caution">
    <text evidence="1">Lacks conserved residue(s) required for the propagation of feature annotation.</text>
</comment>
<dbReference type="Gene3D" id="3.30.428.10">
    <property type="entry name" value="HIT-like"/>
    <property type="match status" value="1"/>
</dbReference>
<dbReference type="Proteomes" id="UP001445335">
    <property type="component" value="Unassembled WGS sequence"/>
</dbReference>
<evidence type="ECO:0000313" key="4">
    <source>
        <dbReference type="EMBL" id="KAK9837028.1"/>
    </source>
</evidence>